<protein>
    <submittedName>
        <fullName evidence="1">Galactoside O-acetyltransferase</fullName>
    </submittedName>
</protein>
<dbReference type="EMBL" id="AUZZ01007406">
    <property type="protein sequence ID" value="EQD42614.1"/>
    <property type="molecule type" value="Genomic_DNA"/>
</dbReference>
<accession>T1API2</accession>
<dbReference type="Gene3D" id="2.160.10.10">
    <property type="entry name" value="Hexapeptide repeat proteins"/>
    <property type="match status" value="1"/>
</dbReference>
<comment type="caution">
    <text evidence="1">The sequence shown here is derived from an EMBL/GenBank/DDBJ whole genome shotgun (WGS) entry which is preliminary data.</text>
</comment>
<dbReference type="AlphaFoldDB" id="T1API2"/>
<feature type="non-terminal residue" evidence="1">
    <location>
        <position position="52"/>
    </location>
</feature>
<gene>
    <name evidence="1" type="ORF">B2A_10262</name>
</gene>
<sequence>MSFLDAAELKALGLDSYGKNVLISRKCSIYGASRIELGDNVRIDDFCVLSAG</sequence>
<proteinExistence type="predicted"/>
<dbReference type="GO" id="GO:0016740">
    <property type="term" value="F:transferase activity"/>
    <property type="evidence" value="ECO:0007669"/>
    <property type="project" value="UniProtKB-KW"/>
</dbReference>
<dbReference type="InterPro" id="IPR011004">
    <property type="entry name" value="Trimer_LpxA-like_sf"/>
</dbReference>
<name>T1API2_9ZZZZ</name>
<evidence type="ECO:0000313" key="1">
    <source>
        <dbReference type="EMBL" id="EQD42614.1"/>
    </source>
</evidence>
<keyword evidence="1" id="KW-0808">Transferase</keyword>
<reference evidence="1" key="1">
    <citation type="submission" date="2013-08" db="EMBL/GenBank/DDBJ databases">
        <authorList>
            <person name="Mendez C."/>
            <person name="Richter M."/>
            <person name="Ferrer M."/>
            <person name="Sanchez J."/>
        </authorList>
    </citation>
    <scope>NUCLEOTIDE SEQUENCE</scope>
</reference>
<dbReference type="SUPFAM" id="SSF51161">
    <property type="entry name" value="Trimeric LpxA-like enzymes"/>
    <property type="match status" value="1"/>
</dbReference>
<reference evidence="1" key="2">
    <citation type="journal article" date="2014" name="ISME J.">
        <title>Microbial stratification in low pH oxic and suboxic macroscopic growths along an acid mine drainage.</title>
        <authorList>
            <person name="Mendez-Garcia C."/>
            <person name="Mesa V."/>
            <person name="Sprenger R.R."/>
            <person name="Richter M."/>
            <person name="Diez M.S."/>
            <person name="Solano J."/>
            <person name="Bargiela R."/>
            <person name="Golyshina O.V."/>
            <person name="Manteca A."/>
            <person name="Ramos J.L."/>
            <person name="Gallego J.R."/>
            <person name="Llorente I."/>
            <person name="Martins Dos Santos V.A."/>
            <person name="Jensen O.N."/>
            <person name="Pelaez A.I."/>
            <person name="Sanchez J."/>
            <person name="Ferrer M."/>
        </authorList>
    </citation>
    <scope>NUCLEOTIDE SEQUENCE</scope>
</reference>
<organism evidence="1">
    <name type="scientific">mine drainage metagenome</name>
    <dbReference type="NCBI Taxonomy" id="410659"/>
    <lineage>
        <taxon>unclassified sequences</taxon>
        <taxon>metagenomes</taxon>
        <taxon>ecological metagenomes</taxon>
    </lineage>
</organism>